<keyword evidence="10" id="KW-1185">Reference proteome</keyword>
<feature type="transmembrane region" description="Helical" evidence="7">
    <location>
        <begin position="47"/>
        <end position="68"/>
    </location>
</feature>
<gene>
    <name evidence="9" type="ORF">EJ04DRAFT_437201</name>
</gene>
<protein>
    <recommendedName>
        <fullName evidence="8">Rhodopsin domain-containing protein</fullName>
    </recommendedName>
</protein>
<sequence>MANENPHGSRQLNGYICLFVTFAAATVTICARLLARRLTRVQLWYDDYVAIIAYLCAVVWSGLMLWWLQIGLGLYLEEIDIAEDVVLERSRLILWNIELFYAFSLAFSKLAILAFYWRMFKTSKIKTPIMVLTGCAIVWLILRTFLAIFHCVPVQKFWKVELEGVCAIDDSKFFFGTVLTHLVIDVSILALPIIELYRLKLPLTQRLGVMAMFLFGIFVCVASVVVLVYSIQYDTLSKEMPWNIAPIIIWANVEVNLAIVSACLPMLRPIYLLILRRPLTKSSSAGSHFQSPGRSYSAHKLTNMTVTKTAEFDESDSTRQLAATSGARDGSISSSLDYNGQQGDDKDRKGKEREEHGMTTVVVGSADDKKLGARRGSKVGEGWGQGILVTNEMSVRVSKVA</sequence>
<feature type="transmembrane region" description="Helical" evidence="7">
    <location>
        <begin position="129"/>
        <end position="153"/>
    </location>
</feature>
<dbReference type="PANTHER" id="PTHR33048:SF47">
    <property type="entry name" value="INTEGRAL MEMBRANE PROTEIN-RELATED"/>
    <property type="match status" value="1"/>
</dbReference>
<evidence type="ECO:0000256" key="6">
    <source>
        <dbReference type="SAM" id="MobiDB-lite"/>
    </source>
</evidence>
<evidence type="ECO:0000256" key="2">
    <source>
        <dbReference type="ARBA" id="ARBA00022692"/>
    </source>
</evidence>
<keyword evidence="4 7" id="KW-0472">Membrane</keyword>
<evidence type="ECO:0000256" key="1">
    <source>
        <dbReference type="ARBA" id="ARBA00004141"/>
    </source>
</evidence>
<dbReference type="AlphaFoldDB" id="A0A9P4QXB3"/>
<evidence type="ECO:0000313" key="10">
    <source>
        <dbReference type="Proteomes" id="UP000799444"/>
    </source>
</evidence>
<feature type="transmembrane region" description="Helical" evidence="7">
    <location>
        <begin position="173"/>
        <end position="197"/>
    </location>
</feature>
<evidence type="ECO:0000256" key="5">
    <source>
        <dbReference type="ARBA" id="ARBA00038359"/>
    </source>
</evidence>
<keyword evidence="2 7" id="KW-0812">Transmembrane</keyword>
<evidence type="ECO:0000256" key="3">
    <source>
        <dbReference type="ARBA" id="ARBA00022989"/>
    </source>
</evidence>
<reference evidence="9" key="1">
    <citation type="journal article" date="2020" name="Stud. Mycol.">
        <title>101 Dothideomycetes genomes: a test case for predicting lifestyles and emergence of pathogens.</title>
        <authorList>
            <person name="Haridas S."/>
            <person name="Albert R."/>
            <person name="Binder M."/>
            <person name="Bloem J."/>
            <person name="Labutti K."/>
            <person name="Salamov A."/>
            <person name="Andreopoulos B."/>
            <person name="Baker S."/>
            <person name="Barry K."/>
            <person name="Bills G."/>
            <person name="Bluhm B."/>
            <person name="Cannon C."/>
            <person name="Castanera R."/>
            <person name="Culley D."/>
            <person name="Daum C."/>
            <person name="Ezra D."/>
            <person name="Gonzalez J."/>
            <person name="Henrissat B."/>
            <person name="Kuo A."/>
            <person name="Liang C."/>
            <person name="Lipzen A."/>
            <person name="Lutzoni F."/>
            <person name="Magnuson J."/>
            <person name="Mondo S."/>
            <person name="Nolan M."/>
            <person name="Ohm R."/>
            <person name="Pangilinan J."/>
            <person name="Park H.-J."/>
            <person name="Ramirez L."/>
            <person name="Alfaro M."/>
            <person name="Sun H."/>
            <person name="Tritt A."/>
            <person name="Yoshinaga Y."/>
            <person name="Zwiers L.-H."/>
            <person name="Turgeon B."/>
            <person name="Goodwin S."/>
            <person name="Spatafora J."/>
            <person name="Crous P."/>
            <person name="Grigoriev I."/>
        </authorList>
    </citation>
    <scope>NUCLEOTIDE SEQUENCE</scope>
    <source>
        <strain evidence="9">CBS 125425</strain>
    </source>
</reference>
<dbReference type="EMBL" id="ML996148">
    <property type="protein sequence ID" value="KAF2734409.1"/>
    <property type="molecule type" value="Genomic_DNA"/>
</dbReference>
<evidence type="ECO:0000256" key="7">
    <source>
        <dbReference type="SAM" id="Phobius"/>
    </source>
</evidence>
<feature type="compositionally biased region" description="Basic and acidic residues" evidence="6">
    <location>
        <begin position="343"/>
        <end position="357"/>
    </location>
</feature>
<dbReference type="OrthoDB" id="5421689at2759"/>
<dbReference type="Proteomes" id="UP000799444">
    <property type="component" value="Unassembled WGS sequence"/>
</dbReference>
<accession>A0A9P4QXB3</accession>
<feature type="transmembrane region" description="Helical" evidence="7">
    <location>
        <begin position="209"/>
        <end position="232"/>
    </location>
</feature>
<dbReference type="PANTHER" id="PTHR33048">
    <property type="entry name" value="PTH11-LIKE INTEGRAL MEMBRANE PROTEIN (AFU_ORTHOLOGUE AFUA_5G11245)"/>
    <property type="match status" value="1"/>
</dbReference>
<evidence type="ECO:0000256" key="4">
    <source>
        <dbReference type="ARBA" id="ARBA00023136"/>
    </source>
</evidence>
<comment type="caution">
    <text evidence="9">The sequence shown here is derived from an EMBL/GenBank/DDBJ whole genome shotgun (WGS) entry which is preliminary data.</text>
</comment>
<feature type="transmembrane region" description="Helical" evidence="7">
    <location>
        <begin position="99"/>
        <end position="117"/>
    </location>
</feature>
<evidence type="ECO:0000259" key="8">
    <source>
        <dbReference type="Pfam" id="PF20684"/>
    </source>
</evidence>
<organism evidence="9 10">
    <name type="scientific">Polyplosphaeria fusca</name>
    <dbReference type="NCBI Taxonomy" id="682080"/>
    <lineage>
        <taxon>Eukaryota</taxon>
        <taxon>Fungi</taxon>
        <taxon>Dikarya</taxon>
        <taxon>Ascomycota</taxon>
        <taxon>Pezizomycotina</taxon>
        <taxon>Dothideomycetes</taxon>
        <taxon>Pleosporomycetidae</taxon>
        <taxon>Pleosporales</taxon>
        <taxon>Tetraplosphaeriaceae</taxon>
        <taxon>Polyplosphaeria</taxon>
    </lineage>
</organism>
<feature type="compositionally biased region" description="Polar residues" evidence="6">
    <location>
        <begin position="331"/>
        <end position="342"/>
    </location>
</feature>
<name>A0A9P4QXB3_9PLEO</name>
<dbReference type="Pfam" id="PF20684">
    <property type="entry name" value="Fung_rhodopsin"/>
    <property type="match status" value="1"/>
</dbReference>
<comment type="subcellular location">
    <subcellularLocation>
        <location evidence="1">Membrane</location>
        <topology evidence="1">Multi-pass membrane protein</topology>
    </subcellularLocation>
</comment>
<feature type="domain" description="Rhodopsin" evidence="8">
    <location>
        <begin position="31"/>
        <end position="271"/>
    </location>
</feature>
<dbReference type="InterPro" id="IPR052337">
    <property type="entry name" value="SAT4-like"/>
</dbReference>
<dbReference type="GO" id="GO:0016020">
    <property type="term" value="C:membrane"/>
    <property type="evidence" value="ECO:0007669"/>
    <property type="project" value="UniProtKB-SubCell"/>
</dbReference>
<feature type="transmembrane region" description="Helical" evidence="7">
    <location>
        <begin position="12"/>
        <end position="35"/>
    </location>
</feature>
<keyword evidence="3 7" id="KW-1133">Transmembrane helix</keyword>
<feature type="region of interest" description="Disordered" evidence="6">
    <location>
        <begin position="309"/>
        <end position="381"/>
    </location>
</feature>
<proteinExistence type="inferred from homology"/>
<evidence type="ECO:0000313" key="9">
    <source>
        <dbReference type="EMBL" id="KAF2734409.1"/>
    </source>
</evidence>
<dbReference type="InterPro" id="IPR049326">
    <property type="entry name" value="Rhodopsin_dom_fungi"/>
</dbReference>
<comment type="similarity">
    <text evidence="5">Belongs to the SAT4 family.</text>
</comment>
<feature type="transmembrane region" description="Helical" evidence="7">
    <location>
        <begin position="244"/>
        <end position="267"/>
    </location>
</feature>